<feature type="domain" description="YknX-like C-terminal permuted SH3-like" evidence="12">
    <location>
        <begin position="316"/>
        <end position="385"/>
    </location>
</feature>
<proteinExistence type="inferred from homology"/>
<feature type="domain" description="Multidrug resistance protein MdtA-like barrel-sandwich hybrid" evidence="10">
    <location>
        <begin position="82"/>
        <end position="225"/>
    </location>
</feature>
<keyword evidence="8" id="KW-1133">Transmembrane helix</keyword>
<comment type="caution">
    <text evidence="13">The sequence shown here is derived from an EMBL/GenBank/DDBJ whole genome shotgun (WGS) entry which is preliminary data.</text>
</comment>
<evidence type="ECO:0000256" key="7">
    <source>
        <dbReference type="SAM" id="MobiDB-lite"/>
    </source>
</evidence>
<evidence type="ECO:0000259" key="11">
    <source>
        <dbReference type="Pfam" id="PF25944"/>
    </source>
</evidence>
<evidence type="ECO:0000313" key="14">
    <source>
        <dbReference type="Proteomes" id="UP000559809"/>
    </source>
</evidence>
<evidence type="ECO:0000256" key="8">
    <source>
        <dbReference type="SAM" id="Phobius"/>
    </source>
</evidence>
<dbReference type="NCBIfam" id="NF008589">
    <property type="entry name" value="PRK11556.1"/>
    <property type="match status" value="1"/>
</dbReference>
<feature type="compositionally biased region" description="Low complexity" evidence="7">
    <location>
        <begin position="388"/>
        <end position="418"/>
    </location>
</feature>
<dbReference type="InterPro" id="IPR006143">
    <property type="entry name" value="RND_pump_MFP"/>
</dbReference>
<dbReference type="InterPro" id="IPR058624">
    <property type="entry name" value="MdtA-like_HH"/>
</dbReference>
<evidence type="ECO:0000256" key="3">
    <source>
        <dbReference type="ARBA" id="ARBA00022475"/>
    </source>
</evidence>
<dbReference type="InterPro" id="IPR058626">
    <property type="entry name" value="MdtA-like_b-barrel"/>
</dbReference>
<keyword evidence="3" id="KW-1003">Cell membrane</keyword>
<dbReference type="InterPro" id="IPR058625">
    <property type="entry name" value="MdtA-like_BSH"/>
</dbReference>
<dbReference type="Pfam" id="PF25876">
    <property type="entry name" value="HH_MFP_RND"/>
    <property type="match status" value="1"/>
</dbReference>
<feature type="domain" description="Multidrug resistance protein MdtA-like beta-barrel" evidence="11">
    <location>
        <begin position="229"/>
        <end position="312"/>
    </location>
</feature>
<organism evidence="13 14">
    <name type="scientific">Parapusillimonas granuli</name>
    <dbReference type="NCBI Taxonomy" id="380911"/>
    <lineage>
        <taxon>Bacteria</taxon>
        <taxon>Pseudomonadati</taxon>
        <taxon>Pseudomonadota</taxon>
        <taxon>Betaproteobacteria</taxon>
        <taxon>Burkholderiales</taxon>
        <taxon>Alcaligenaceae</taxon>
        <taxon>Parapusillimonas</taxon>
    </lineage>
</organism>
<evidence type="ECO:0000256" key="4">
    <source>
        <dbReference type="ARBA" id="ARBA00022519"/>
    </source>
</evidence>
<dbReference type="AlphaFoldDB" id="A0A853FXT1"/>
<dbReference type="Pfam" id="PF25989">
    <property type="entry name" value="YknX_C"/>
    <property type="match status" value="1"/>
</dbReference>
<dbReference type="GO" id="GO:0015562">
    <property type="term" value="F:efflux transmembrane transporter activity"/>
    <property type="evidence" value="ECO:0007669"/>
    <property type="project" value="TreeGrafter"/>
</dbReference>
<gene>
    <name evidence="13" type="ORF">H0A72_06290</name>
</gene>
<dbReference type="PANTHER" id="PTHR30469">
    <property type="entry name" value="MULTIDRUG RESISTANCE PROTEIN MDTA"/>
    <property type="match status" value="1"/>
</dbReference>
<feature type="transmembrane region" description="Helical" evidence="8">
    <location>
        <begin position="16"/>
        <end position="33"/>
    </location>
</feature>
<dbReference type="EMBL" id="JACCEM010000003">
    <property type="protein sequence ID" value="NYT48917.1"/>
    <property type="molecule type" value="Genomic_DNA"/>
</dbReference>
<comment type="similarity">
    <text evidence="2">Belongs to the membrane fusion protein (MFP) (TC 8.A.1) family.</text>
</comment>
<feature type="region of interest" description="Disordered" evidence="7">
    <location>
        <begin position="377"/>
        <end position="418"/>
    </location>
</feature>
<reference evidence="13 14" key="1">
    <citation type="submission" date="2020-07" db="EMBL/GenBank/DDBJ databases">
        <title>Taxonomic revisions and descriptions of new bacterial species based on genomic comparisons in the high-G+C-content subgroup of the family Alcaligenaceae.</title>
        <authorList>
            <person name="Szabo A."/>
            <person name="Felfoldi T."/>
        </authorList>
    </citation>
    <scope>NUCLEOTIDE SEQUENCE [LARGE SCALE GENOMIC DNA]</scope>
    <source>
        <strain evidence="13 14">LMG 24012</strain>
    </source>
</reference>
<dbReference type="Gene3D" id="1.10.287.470">
    <property type="entry name" value="Helix hairpin bin"/>
    <property type="match status" value="1"/>
</dbReference>
<keyword evidence="14" id="KW-1185">Reference proteome</keyword>
<comment type="subcellular location">
    <subcellularLocation>
        <location evidence="1">Cell membrane</location>
    </subcellularLocation>
</comment>
<dbReference type="Gene3D" id="2.40.30.170">
    <property type="match status" value="1"/>
</dbReference>
<sequence length="418" mass="45380">MSDPVSDLPTRKPRRWPWVLVLVSLVAAGYWFWSANQGKSTSGFRRFGGPMSGASVPVKAAVVEQGKIDYILKAIGTVTAFNTVTVRSRVDGELLKLEFQDGQKVQKGDILARIDPRNYQIRLDQALGQQKQNEAQLKNAQKDLQRYQLLYKQNSIARQQVDAQEALVQQLIGARTSDQAAVDDARLQLEYTDIVAPISGRLGLRKVDEGNIVNASSTDGIVVITQTQPISVLFTLPQAQLPDVLAQLRGGNTLAVELYDRDDIRKLADGELMSLDNQIDVATGTVKMKARFANEDEALFPNQFVNVRLKVETRQALVLPTAAVQHGSIGSFVYVIDEQNKSRIQAISVGRVDGRRTEVLSGLSAGQKVVTEGTDRLRDGAAVEISEPGAGRPAPAAGERPAGGPARGSAPPAGRNRP</sequence>
<dbReference type="Gene3D" id="2.40.50.100">
    <property type="match status" value="1"/>
</dbReference>
<evidence type="ECO:0000313" key="13">
    <source>
        <dbReference type="EMBL" id="NYT48917.1"/>
    </source>
</evidence>
<dbReference type="NCBIfam" id="TIGR01730">
    <property type="entry name" value="RND_mfp"/>
    <property type="match status" value="1"/>
</dbReference>
<dbReference type="RefSeq" id="WP_180154220.1">
    <property type="nucleotide sequence ID" value="NZ_JACCEM010000003.1"/>
</dbReference>
<keyword evidence="8" id="KW-0812">Transmembrane</keyword>
<evidence type="ECO:0000259" key="9">
    <source>
        <dbReference type="Pfam" id="PF25876"/>
    </source>
</evidence>
<evidence type="ECO:0000259" key="10">
    <source>
        <dbReference type="Pfam" id="PF25917"/>
    </source>
</evidence>
<dbReference type="Gene3D" id="2.40.420.20">
    <property type="match status" value="1"/>
</dbReference>
<dbReference type="Proteomes" id="UP000559809">
    <property type="component" value="Unassembled WGS sequence"/>
</dbReference>
<evidence type="ECO:0000259" key="12">
    <source>
        <dbReference type="Pfam" id="PF25989"/>
    </source>
</evidence>
<dbReference type="PANTHER" id="PTHR30469:SF12">
    <property type="entry name" value="MULTIDRUG RESISTANCE PROTEIN MDTA"/>
    <property type="match status" value="1"/>
</dbReference>
<keyword evidence="5 8" id="KW-0472">Membrane</keyword>
<keyword evidence="6" id="KW-0175">Coiled coil</keyword>
<evidence type="ECO:0000256" key="2">
    <source>
        <dbReference type="ARBA" id="ARBA00009477"/>
    </source>
</evidence>
<evidence type="ECO:0000256" key="6">
    <source>
        <dbReference type="SAM" id="Coils"/>
    </source>
</evidence>
<evidence type="ECO:0000256" key="1">
    <source>
        <dbReference type="ARBA" id="ARBA00004236"/>
    </source>
</evidence>
<dbReference type="SUPFAM" id="SSF111369">
    <property type="entry name" value="HlyD-like secretion proteins"/>
    <property type="match status" value="1"/>
</dbReference>
<keyword evidence="4" id="KW-0997">Cell inner membrane</keyword>
<dbReference type="Pfam" id="PF25944">
    <property type="entry name" value="Beta-barrel_RND"/>
    <property type="match status" value="1"/>
</dbReference>
<name>A0A853FXT1_9BURK</name>
<feature type="coiled-coil region" evidence="6">
    <location>
        <begin position="123"/>
        <end position="150"/>
    </location>
</feature>
<dbReference type="GO" id="GO:1990281">
    <property type="term" value="C:efflux pump complex"/>
    <property type="evidence" value="ECO:0007669"/>
    <property type="project" value="TreeGrafter"/>
</dbReference>
<dbReference type="Pfam" id="PF25917">
    <property type="entry name" value="BSH_RND"/>
    <property type="match status" value="1"/>
</dbReference>
<feature type="domain" description="Multidrug resistance protein MdtA-like alpha-helical hairpin" evidence="9">
    <location>
        <begin position="123"/>
        <end position="192"/>
    </location>
</feature>
<protein>
    <submittedName>
        <fullName evidence="13">MdtA/MuxA family multidrug efflux RND transporter periplasmic adaptor subunit</fullName>
    </submittedName>
</protein>
<evidence type="ECO:0000256" key="5">
    <source>
        <dbReference type="ARBA" id="ARBA00023136"/>
    </source>
</evidence>
<accession>A0A853FXT1</accession>
<dbReference type="InterPro" id="IPR058637">
    <property type="entry name" value="YknX-like_C"/>
</dbReference>